<accession>A0ACB7XNC6</accession>
<protein>
    <submittedName>
        <fullName evidence="1">Uncharacterized protein</fullName>
    </submittedName>
</protein>
<comment type="caution">
    <text evidence="1">The sequence shown here is derived from an EMBL/GenBank/DDBJ whole genome shotgun (WGS) entry which is preliminary data.</text>
</comment>
<evidence type="ECO:0000313" key="2">
    <source>
        <dbReference type="Proteomes" id="UP000828048"/>
    </source>
</evidence>
<name>A0ACB7XNC6_9ERIC</name>
<sequence length="696" mass="79690">MRIGLIIDVTDKLKKLSTTMNKMIRRWMGHGWMDGSRQACRNTTISLTTIFFNLPTFHSPLQTSREDLTYTHWCPLFGIPLENQAATNHYNERKILGIMGSIMRTNISSPSQSWAMWSSTGTFALPVASRKGFSSLNWRQTSVGNRSFYCMSMTMPWSSTKEVAPVNGDNDSILATLLHPQVLPSKVDDNTKMLELQERTQLALRTVSSATTTDTLKLIDTLQRLGIGYHFEEDINVLLERFSNGPNLLDNEDLFTTALCFRLLRYNGHQMSPDIFQKFMDKNGKFKESLSKDINGMLSLYEASYLGTYGEDLLHHAMEFTETQLRQSIPLMGPLLGRRYSHALDLPRHLRMERLEARSFIGEYGRESDQSPYLVELAKFDYNKVQSLHQEELTEISRWWKQLGLVEKLSFGRDRPLECYLWTVGLLPEPKYSNCRIELAKTIAILLVLDDIFDTYGSLDELVLFTDAIQRWDLSAMEQLPQYMKICYMALYNTTNEIGYNILKQHGWSVVPHLKRTWINMIEAFLVEAEWFNNGYVPNLEEYLENGVTTAGSYMALVHIFFLIGQGVTKDTVGMMDPYPKLFSSSGRILRLWDDLGTATDEQERGDVASSIDCFRREKNLSSDGEARKQVKQLIRSLWKELNGELVAPKALPLPLIKASLNMSRTAQVVYQHGDNSKFCSVDDCVNSLFFTPISF</sequence>
<proteinExistence type="predicted"/>
<dbReference type="Proteomes" id="UP000828048">
    <property type="component" value="Chromosome 1"/>
</dbReference>
<gene>
    <name evidence="1" type="ORF">Vadar_005317</name>
</gene>
<organism evidence="1 2">
    <name type="scientific">Vaccinium darrowii</name>
    <dbReference type="NCBI Taxonomy" id="229202"/>
    <lineage>
        <taxon>Eukaryota</taxon>
        <taxon>Viridiplantae</taxon>
        <taxon>Streptophyta</taxon>
        <taxon>Embryophyta</taxon>
        <taxon>Tracheophyta</taxon>
        <taxon>Spermatophyta</taxon>
        <taxon>Magnoliopsida</taxon>
        <taxon>eudicotyledons</taxon>
        <taxon>Gunneridae</taxon>
        <taxon>Pentapetalae</taxon>
        <taxon>asterids</taxon>
        <taxon>Ericales</taxon>
        <taxon>Ericaceae</taxon>
        <taxon>Vaccinioideae</taxon>
        <taxon>Vaccinieae</taxon>
        <taxon>Vaccinium</taxon>
    </lineage>
</organism>
<evidence type="ECO:0000313" key="1">
    <source>
        <dbReference type="EMBL" id="KAH7842438.1"/>
    </source>
</evidence>
<keyword evidence="2" id="KW-1185">Reference proteome</keyword>
<dbReference type="EMBL" id="CM037151">
    <property type="protein sequence ID" value="KAH7842438.1"/>
    <property type="molecule type" value="Genomic_DNA"/>
</dbReference>
<reference evidence="1 2" key="1">
    <citation type="journal article" date="2021" name="Hortic Res">
        <title>High-quality reference genome and annotation aids understanding of berry development for evergreen blueberry (Vaccinium darrowii).</title>
        <authorList>
            <person name="Yu J."/>
            <person name="Hulse-Kemp A.M."/>
            <person name="Babiker E."/>
            <person name="Staton M."/>
        </authorList>
    </citation>
    <scope>NUCLEOTIDE SEQUENCE [LARGE SCALE GENOMIC DNA]</scope>
    <source>
        <strain evidence="2">cv. NJ 8807/NJ 8810</strain>
        <tissue evidence="1">Young leaf</tissue>
    </source>
</reference>